<evidence type="ECO:0000313" key="3">
    <source>
        <dbReference type="Proteomes" id="UP000316545"/>
    </source>
</evidence>
<dbReference type="Proteomes" id="UP000316545">
    <property type="component" value="Unassembled WGS sequence"/>
</dbReference>
<feature type="signal peptide" evidence="1">
    <location>
        <begin position="1"/>
        <end position="21"/>
    </location>
</feature>
<dbReference type="EMBL" id="VITO01000006">
    <property type="protein sequence ID" value="TWB27709.1"/>
    <property type="molecule type" value="Genomic_DNA"/>
</dbReference>
<evidence type="ECO:0008006" key="4">
    <source>
        <dbReference type="Google" id="ProtNLM"/>
    </source>
</evidence>
<dbReference type="RefSeq" id="WP_145616819.1">
    <property type="nucleotide sequence ID" value="NZ_VITO01000006.1"/>
</dbReference>
<feature type="chain" id="PRO_5021761809" description="YHS domain-containing protein" evidence="1">
    <location>
        <begin position="22"/>
        <end position="84"/>
    </location>
</feature>
<name>A0A560G1I6_9PROT</name>
<keyword evidence="3" id="KW-1185">Reference proteome</keyword>
<comment type="caution">
    <text evidence="2">The sequence shown here is derived from an EMBL/GenBank/DDBJ whole genome shotgun (WGS) entry which is preliminary data.</text>
</comment>
<protein>
    <recommendedName>
        <fullName evidence="4">YHS domain-containing protein</fullName>
    </recommendedName>
</protein>
<sequence>MRRIILSFFASILLASPVALAAEGKHYSDPAAAAKVCKSPVVWVNPASAIYHLQGSRYYGTTKDGFYMCQKAAESAGNRQAESR</sequence>
<proteinExistence type="predicted"/>
<reference evidence="2 3" key="1">
    <citation type="submission" date="2019-06" db="EMBL/GenBank/DDBJ databases">
        <title>Genomic Encyclopedia of Type Strains, Phase IV (KMG-V): Genome sequencing to study the core and pangenomes of soil and plant-associated prokaryotes.</title>
        <authorList>
            <person name="Whitman W."/>
        </authorList>
    </citation>
    <scope>NUCLEOTIDE SEQUENCE [LARGE SCALE GENOMIC DNA]</scope>
    <source>
        <strain evidence="2 3">BR 11865</strain>
    </source>
</reference>
<accession>A0A560G1I6</accession>
<keyword evidence="1" id="KW-0732">Signal</keyword>
<organism evidence="2 3">
    <name type="scientific">Nitrospirillum amazonense</name>
    <dbReference type="NCBI Taxonomy" id="28077"/>
    <lineage>
        <taxon>Bacteria</taxon>
        <taxon>Pseudomonadati</taxon>
        <taxon>Pseudomonadota</taxon>
        <taxon>Alphaproteobacteria</taxon>
        <taxon>Rhodospirillales</taxon>
        <taxon>Azospirillaceae</taxon>
        <taxon>Nitrospirillum</taxon>
    </lineage>
</organism>
<evidence type="ECO:0000313" key="2">
    <source>
        <dbReference type="EMBL" id="TWB27709.1"/>
    </source>
</evidence>
<gene>
    <name evidence="2" type="ORF">FBZ88_106172</name>
</gene>
<evidence type="ECO:0000256" key="1">
    <source>
        <dbReference type="SAM" id="SignalP"/>
    </source>
</evidence>
<dbReference type="AlphaFoldDB" id="A0A560G1I6"/>